<proteinExistence type="inferred from homology"/>
<keyword evidence="2" id="KW-0479">Metal-binding</keyword>
<reference evidence="4" key="2">
    <citation type="submission" date="2021-02" db="EMBL/GenBank/DDBJ databases">
        <title>Aspergillus puulaauensis MK2 genome sequence.</title>
        <authorList>
            <person name="Futagami T."/>
            <person name="Mori K."/>
            <person name="Kadooka C."/>
            <person name="Tanaka T."/>
        </authorList>
    </citation>
    <scope>NUCLEOTIDE SEQUENCE</scope>
    <source>
        <strain evidence="4">MK2</strain>
    </source>
</reference>
<dbReference type="Proteomes" id="UP000654913">
    <property type="component" value="Chromosome 4"/>
</dbReference>
<evidence type="ECO:0000256" key="2">
    <source>
        <dbReference type="ARBA" id="ARBA00022723"/>
    </source>
</evidence>
<dbReference type="PANTHER" id="PTHR11820">
    <property type="entry name" value="ACYLPYRUVASE"/>
    <property type="match status" value="1"/>
</dbReference>
<dbReference type="GO" id="GO:0046872">
    <property type="term" value="F:metal ion binding"/>
    <property type="evidence" value="ECO:0007669"/>
    <property type="project" value="UniProtKB-KW"/>
</dbReference>
<dbReference type="GeneID" id="64973687"/>
<evidence type="ECO:0000256" key="1">
    <source>
        <dbReference type="ARBA" id="ARBA00010211"/>
    </source>
</evidence>
<feature type="domain" description="Fumarylacetoacetase-like C-terminal" evidence="3">
    <location>
        <begin position="76"/>
        <end position="282"/>
    </location>
</feature>
<dbReference type="GO" id="GO:0018773">
    <property type="term" value="F:acetylpyruvate hydrolase activity"/>
    <property type="evidence" value="ECO:0007669"/>
    <property type="project" value="TreeGrafter"/>
</dbReference>
<dbReference type="GO" id="GO:0006107">
    <property type="term" value="P:oxaloacetate metabolic process"/>
    <property type="evidence" value="ECO:0007669"/>
    <property type="project" value="UniProtKB-ARBA"/>
</dbReference>
<comment type="similarity">
    <text evidence="1">Belongs to the FAH family.</text>
</comment>
<dbReference type="OrthoDB" id="411064at2759"/>
<dbReference type="SUPFAM" id="SSF56529">
    <property type="entry name" value="FAH"/>
    <property type="match status" value="1"/>
</dbReference>
<keyword evidence="5" id="KW-1185">Reference proteome</keyword>
<dbReference type="Gene3D" id="3.90.850.10">
    <property type="entry name" value="Fumarylacetoacetase-like, C-terminal domain"/>
    <property type="match status" value="1"/>
</dbReference>
<evidence type="ECO:0000313" key="5">
    <source>
        <dbReference type="Proteomes" id="UP000654913"/>
    </source>
</evidence>
<dbReference type="InterPro" id="IPR036663">
    <property type="entry name" value="Fumarylacetoacetase_C_sf"/>
</dbReference>
<dbReference type="RefSeq" id="XP_041555876.1">
    <property type="nucleotide sequence ID" value="XM_041703164.1"/>
</dbReference>
<evidence type="ECO:0000313" key="4">
    <source>
        <dbReference type="EMBL" id="BCS23682.1"/>
    </source>
</evidence>
<sequence length="285" mass="30769">MPYWTHLIRFVAVEDGETHLGQLVDSSRDIGEDSISEVPIKAFRIEGSVHGGRVTEEVLQVSRLLSPIDPQECSYIRCIGLNYKKHAQEASIAIPDVPALFSKPRTAIADPFPGTIKIPKFAQDGTSDYEAELVVVIGKSARDITAEAAPAYILGYTVANDVSARATQMKSAMPSFSKGLDSSCPLGPVLVSSEALTNPQSLSVKTIYNGKTMQDGSTSDMIFSVYELVSYLSQGTTLEPGTILLTGTPEGIGYFRSPRVFLGDGDEIRISIDGIGTLVNKIEYE</sequence>
<dbReference type="FunFam" id="3.90.850.10:FF:000002">
    <property type="entry name" value="2-hydroxyhepta-2,4-diene-1,7-dioate isomerase"/>
    <property type="match status" value="1"/>
</dbReference>
<evidence type="ECO:0000259" key="3">
    <source>
        <dbReference type="Pfam" id="PF01557"/>
    </source>
</evidence>
<organism evidence="4 5">
    <name type="scientific">Aspergillus puulaauensis</name>
    <dbReference type="NCBI Taxonomy" id="1220207"/>
    <lineage>
        <taxon>Eukaryota</taxon>
        <taxon>Fungi</taxon>
        <taxon>Dikarya</taxon>
        <taxon>Ascomycota</taxon>
        <taxon>Pezizomycotina</taxon>
        <taxon>Eurotiomycetes</taxon>
        <taxon>Eurotiomycetidae</taxon>
        <taxon>Eurotiales</taxon>
        <taxon>Aspergillaceae</taxon>
        <taxon>Aspergillus</taxon>
    </lineage>
</organism>
<dbReference type="KEGG" id="apuu:APUU_40126S"/>
<accession>A0A7R8AMD7</accession>
<gene>
    <name evidence="4" type="ORF">APUU_40126S</name>
</gene>
<dbReference type="Pfam" id="PF01557">
    <property type="entry name" value="FAA_hydrolase"/>
    <property type="match status" value="1"/>
</dbReference>
<reference evidence="4" key="1">
    <citation type="submission" date="2021-01" db="EMBL/GenBank/DDBJ databases">
        <authorList>
            <consortium name="Aspergillus puulaauensis MK2 genome sequencing consortium"/>
            <person name="Kazuki M."/>
            <person name="Futagami T."/>
        </authorList>
    </citation>
    <scope>NUCLEOTIDE SEQUENCE</scope>
    <source>
        <strain evidence="4">MK2</strain>
    </source>
</reference>
<dbReference type="GO" id="GO:0050163">
    <property type="term" value="F:oxaloacetate tautomerase activity"/>
    <property type="evidence" value="ECO:0007669"/>
    <property type="project" value="UniProtKB-ARBA"/>
</dbReference>
<dbReference type="PANTHER" id="PTHR11820:SF7">
    <property type="entry name" value="ACYLPYRUVASE FAHD1, MITOCHONDRIAL"/>
    <property type="match status" value="1"/>
</dbReference>
<dbReference type="InterPro" id="IPR011234">
    <property type="entry name" value="Fumarylacetoacetase-like_C"/>
</dbReference>
<dbReference type="EMBL" id="AP024446">
    <property type="protein sequence ID" value="BCS23682.1"/>
    <property type="molecule type" value="Genomic_DNA"/>
</dbReference>
<protein>
    <recommendedName>
        <fullName evidence="3">Fumarylacetoacetase-like C-terminal domain-containing protein</fullName>
    </recommendedName>
</protein>
<name>A0A7R8AMD7_9EURO</name>
<dbReference type="AlphaFoldDB" id="A0A7R8AMD7"/>